<dbReference type="EMBL" id="CP000237">
    <property type="protein sequence ID" value="ABD46110.1"/>
    <property type="molecule type" value="Genomic_DNA"/>
</dbReference>
<gene>
    <name evidence="2" type="ordered locus">NSE_0767</name>
</gene>
<keyword evidence="1" id="KW-0472">Membrane</keyword>
<dbReference type="Proteomes" id="UP000001942">
    <property type="component" value="Chromosome"/>
</dbReference>
<name>Q2GD04_EHRS3</name>
<protein>
    <submittedName>
        <fullName evidence="2">Uncharacterized protein</fullName>
    </submittedName>
</protein>
<sequence>MYRGSSCRRRKKYLMSVKVYGLHCEFFLNPFQGVFVSLIGLMGHGK</sequence>
<evidence type="ECO:0000313" key="3">
    <source>
        <dbReference type="Proteomes" id="UP000001942"/>
    </source>
</evidence>
<keyword evidence="3" id="KW-1185">Reference proteome</keyword>
<keyword evidence="1" id="KW-1133">Transmembrane helix</keyword>
<reference evidence="2 3" key="1">
    <citation type="journal article" date="2006" name="PLoS Genet.">
        <title>Comparative genomics of emerging human ehrlichiosis agents.</title>
        <authorList>
            <person name="Dunning Hotopp J.C."/>
            <person name="Lin M."/>
            <person name="Madupu R."/>
            <person name="Crabtree J."/>
            <person name="Angiuoli S.V."/>
            <person name="Eisen J.A."/>
            <person name="Seshadri R."/>
            <person name="Ren Q."/>
            <person name="Wu M."/>
            <person name="Utterback T.R."/>
            <person name="Smith S."/>
            <person name="Lewis M."/>
            <person name="Khouri H."/>
            <person name="Zhang C."/>
            <person name="Niu H."/>
            <person name="Lin Q."/>
            <person name="Ohashi N."/>
            <person name="Zhi N."/>
            <person name="Nelson W."/>
            <person name="Brinkac L.M."/>
            <person name="Dodson R.J."/>
            <person name="Rosovitz M.J."/>
            <person name="Sundaram J."/>
            <person name="Daugherty S.C."/>
            <person name="Davidsen T."/>
            <person name="Durkin A.S."/>
            <person name="Gwinn M."/>
            <person name="Haft D.H."/>
            <person name="Selengut J.D."/>
            <person name="Sullivan S.A."/>
            <person name="Zafar N."/>
            <person name="Zhou L."/>
            <person name="Benahmed F."/>
            <person name="Forberger H."/>
            <person name="Halpin R."/>
            <person name="Mulligan S."/>
            <person name="Robinson J."/>
            <person name="White O."/>
            <person name="Rikihisa Y."/>
            <person name="Tettelin H."/>
        </authorList>
    </citation>
    <scope>NUCLEOTIDE SEQUENCE [LARGE SCALE GENOMIC DNA]</scope>
    <source>
        <strain evidence="3">ATCC VR-367 / Miyayama</strain>
    </source>
</reference>
<organism evidence="2 3">
    <name type="scientific">Ehrlichia sennetsu (strain ATCC VR-367 / Miyayama)</name>
    <name type="common">Neorickettsia sennetsu</name>
    <dbReference type="NCBI Taxonomy" id="222891"/>
    <lineage>
        <taxon>Bacteria</taxon>
        <taxon>Pseudomonadati</taxon>
        <taxon>Pseudomonadota</taxon>
        <taxon>Alphaproteobacteria</taxon>
        <taxon>Rickettsiales</taxon>
        <taxon>Anaplasmataceae</taxon>
        <taxon>Ehrlichia</taxon>
    </lineage>
</organism>
<accession>Q2GD04</accession>
<evidence type="ECO:0000313" key="2">
    <source>
        <dbReference type="EMBL" id="ABD46110.1"/>
    </source>
</evidence>
<feature type="transmembrane region" description="Helical" evidence="1">
    <location>
        <begin position="20"/>
        <end position="43"/>
    </location>
</feature>
<dbReference type="KEGG" id="nse:NSE_0767"/>
<dbReference type="HOGENOM" id="CLU_3186338_0_0_5"/>
<proteinExistence type="predicted"/>
<dbReference type="AlphaFoldDB" id="Q2GD04"/>
<keyword evidence="1" id="KW-0812">Transmembrane</keyword>
<evidence type="ECO:0000256" key="1">
    <source>
        <dbReference type="SAM" id="Phobius"/>
    </source>
</evidence>